<organism evidence="2 3">
    <name type="scientific">Apatococcus fuscideae</name>
    <dbReference type="NCBI Taxonomy" id="2026836"/>
    <lineage>
        <taxon>Eukaryota</taxon>
        <taxon>Viridiplantae</taxon>
        <taxon>Chlorophyta</taxon>
        <taxon>core chlorophytes</taxon>
        <taxon>Trebouxiophyceae</taxon>
        <taxon>Chlorellales</taxon>
        <taxon>Chlorellaceae</taxon>
        <taxon>Apatococcus</taxon>
    </lineage>
</organism>
<protein>
    <submittedName>
        <fullName evidence="2">Uncharacterized protein</fullName>
    </submittedName>
</protein>
<accession>A0AAW1T4Q7</accession>
<keyword evidence="3" id="KW-1185">Reference proteome</keyword>
<feature type="compositionally biased region" description="Polar residues" evidence="1">
    <location>
        <begin position="227"/>
        <end position="238"/>
    </location>
</feature>
<feature type="compositionally biased region" description="Basic and acidic residues" evidence="1">
    <location>
        <begin position="246"/>
        <end position="260"/>
    </location>
</feature>
<feature type="compositionally biased region" description="Basic residues" evidence="1">
    <location>
        <begin position="261"/>
        <end position="272"/>
    </location>
</feature>
<dbReference type="EMBL" id="JALJOV010000323">
    <property type="protein sequence ID" value="KAK9864701.1"/>
    <property type="molecule type" value="Genomic_DNA"/>
</dbReference>
<evidence type="ECO:0000313" key="2">
    <source>
        <dbReference type="EMBL" id="KAK9864701.1"/>
    </source>
</evidence>
<feature type="compositionally biased region" description="Basic and acidic residues" evidence="1">
    <location>
        <begin position="304"/>
        <end position="316"/>
    </location>
</feature>
<reference evidence="2 3" key="1">
    <citation type="journal article" date="2024" name="Nat. Commun.">
        <title>Phylogenomics reveals the evolutionary origins of lichenization in chlorophyte algae.</title>
        <authorList>
            <person name="Puginier C."/>
            <person name="Libourel C."/>
            <person name="Otte J."/>
            <person name="Skaloud P."/>
            <person name="Haon M."/>
            <person name="Grisel S."/>
            <person name="Petersen M."/>
            <person name="Berrin J.G."/>
            <person name="Delaux P.M."/>
            <person name="Dal Grande F."/>
            <person name="Keller J."/>
        </authorList>
    </citation>
    <scope>NUCLEOTIDE SEQUENCE [LARGE SCALE GENOMIC DNA]</scope>
    <source>
        <strain evidence="2 3">SAG 2523</strain>
    </source>
</reference>
<feature type="region of interest" description="Disordered" evidence="1">
    <location>
        <begin position="209"/>
        <end position="370"/>
    </location>
</feature>
<evidence type="ECO:0000313" key="3">
    <source>
        <dbReference type="Proteomes" id="UP001485043"/>
    </source>
</evidence>
<dbReference type="AlphaFoldDB" id="A0AAW1T4Q7"/>
<feature type="region of interest" description="Disordered" evidence="1">
    <location>
        <begin position="106"/>
        <end position="195"/>
    </location>
</feature>
<comment type="caution">
    <text evidence="2">The sequence shown here is derived from an EMBL/GenBank/DDBJ whole genome shotgun (WGS) entry which is preliminary data.</text>
</comment>
<gene>
    <name evidence="2" type="ORF">WJX84_005187</name>
</gene>
<proteinExistence type="predicted"/>
<feature type="compositionally biased region" description="Basic and acidic residues" evidence="1">
    <location>
        <begin position="128"/>
        <end position="137"/>
    </location>
</feature>
<evidence type="ECO:0000256" key="1">
    <source>
        <dbReference type="SAM" id="MobiDB-lite"/>
    </source>
</evidence>
<feature type="compositionally biased region" description="Basic and acidic residues" evidence="1">
    <location>
        <begin position="1"/>
        <end position="21"/>
    </location>
</feature>
<dbReference type="Proteomes" id="UP001485043">
    <property type="component" value="Unassembled WGS sequence"/>
</dbReference>
<sequence>MGKHTKDESGKSHKNSRDKLQKRDKKQKHKKSKSKIKARHKSAKRNRADLEYEASPQRRPRVSLSLSRSPSPLRTAWPTAPQHRIRSVAVLVPDRLHPAPAVDLAAEPQRSAAAQEAPEANGIAASHRKLDYARRDGSPATEPSRPSVITVHGESPANLRRMALQGMRKHIGQSQQINGDAPQKDSVGQYGNSLQMQGSSDIRANMFSTPRNLQQPDDTDTRHDKAQSTSRQQLQSPDQPAARSSDYQHGRTSPEDDKNHRPSRGHSPHRPTARSIDYYHGYSSQKNDRDHTPLDVNSLSSDPLKVRTDVPSRDGDESLQGARSGRHAPPNGGEALQEGPSNRRAPPNFGARFEELLRRKAQREAAQSRG</sequence>
<name>A0AAW1T4Q7_9CHLO</name>
<feature type="compositionally biased region" description="Basic residues" evidence="1">
    <location>
        <begin position="22"/>
        <end position="45"/>
    </location>
</feature>
<feature type="region of interest" description="Disordered" evidence="1">
    <location>
        <begin position="1"/>
        <end position="79"/>
    </location>
</feature>
<feature type="compositionally biased region" description="Low complexity" evidence="1">
    <location>
        <begin position="62"/>
        <end position="74"/>
    </location>
</feature>